<dbReference type="WBParaSite" id="EgrG_000264200">
    <property type="protein sequence ID" value="EgrG_000264200"/>
    <property type="gene ID" value="EgrG_000264200"/>
</dbReference>
<protein>
    <submittedName>
        <fullName evidence="2 4">Expressed protein</fullName>
    </submittedName>
</protein>
<reference evidence="2" key="2">
    <citation type="submission" date="2014-06" db="EMBL/GenBank/DDBJ databases">
        <authorList>
            <person name="Aslett M."/>
        </authorList>
    </citation>
    <scope>NUCLEOTIDE SEQUENCE</scope>
</reference>
<organism evidence="2">
    <name type="scientific">Echinococcus granulosus</name>
    <name type="common">Hydatid tapeworm</name>
    <dbReference type="NCBI Taxonomy" id="6210"/>
    <lineage>
        <taxon>Eukaryota</taxon>
        <taxon>Metazoa</taxon>
        <taxon>Spiralia</taxon>
        <taxon>Lophotrochozoa</taxon>
        <taxon>Platyhelminthes</taxon>
        <taxon>Cestoda</taxon>
        <taxon>Eucestoda</taxon>
        <taxon>Cyclophyllidea</taxon>
        <taxon>Taeniidae</taxon>
        <taxon>Echinococcus</taxon>
        <taxon>Echinococcus granulosus group</taxon>
    </lineage>
</organism>
<evidence type="ECO:0000256" key="1">
    <source>
        <dbReference type="SAM" id="Phobius"/>
    </source>
</evidence>
<proteinExistence type="predicted"/>
<keyword evidence="1" id="KW-0472">Membrane</keyword>
<evidence type="ECO:0000313" key="4">
    <source>
        <dbReference type="WBParaSite" id="EgrG_000264200"/>
    </source>
</evidence>
<dbReference type="AlphaFoldDB" id="A0A068X2L5"/>
<gene>
    <name evidence="2" type="ORF">EgrG_000264200</name>
</gene>
<accession>A0A068X2L5</accession>
<reference evidence="2 3" key="1">
    <citation type="journal article" date="2013" name="Nature">
        <title>The genomes of four tapeworm species reveal adaptations to parasitism.</title>
        <authorList>
            <person name="Tsai I.J."/>
            <person name="Zarowiecki M."/>
            <person name="Holroyd N."/>
            <person name="Garciarrubio A."/>
            <person name="Sanchez-Flores A."/>
            <person name="Brooks K.L."/>
            <person name="Tracey A."/>
            <person name="Bobes R.J."/>
            <person name="Fragoso G."/>
            <person name="Sciutto E."/>
            <person name="Aslett M."/>
            <person name="Beasley H."/>
            <person name="Bennett H.M."/>
            <person name="Cai J."/>
            <person name="Camicia F."/>
            <person name="Clark R."/>
            <person name="Cucher M."/>
            <person name="De Silva N."/>
            <person name="Day T.A."/>
            <person name="Deplazes P."/>
            <person name="Estrada K."/>
            <person name="Fernandez C."/>
            <person name="Holland P.W."/>
            <person name="Hou J."/>
            <person name="Hu S."/>
            <person name="Huckvale T."/>
            <person name="Hung S.S."/>
            <person name="Kamenetzky L."/>
            <person name="Keane J.A."/>
            <person name="Kiss F."/>
            <person name="Koziol U."/>
            <person name="Lambert O."/>
            <person name="Liu K."/>
            <person name="Luo X."/>
            <person name="Luo Y."/>
            <person name="Macchiaroli N."/>
            <person name="Nichol S."/>
            <person name="Paps J."/>
            <person name="Parkinson J."/>
            <person name="Pouchkina-Stantcheva N."/>
            <person name="Riddiford N."/>
            <person name="Rosenzvit M."/>
            <person name="Salinas G."/>
            <person name="Wasmuth J.D."/>
            <person name="Zamanian M."/>
            <person name="Zheng Y."/>
            <person name="Cai X."/>
            <person name="Soberon X."/>
            <person name="Olson P.D."/>
            <person name="Laclette J.P."/>
            <person name="Brehm K."/>
            <person name="Berriman M."/>
            <person name="Garciarrubio A."/>
            <person name="Bobes R.J."/>
            <person name="Fragoso G."/>
            <person name="Sanchez-Flores A."/>
            <person name="Estrada K."/>
            <person name="Cevallos M.A."/>
            <person name="Morett E."/>
            <person name="Gonzalez V."/>
            <person name="Portillo T."/>
            <person name="Ochoa-Leyva A."/>
            <person name="Jose M.V."/>
            <person name="Sciutto E."/>
            <person name="Landa A."/>
            <person name="Jimenez L."/>
            <person name="Valdes V."/>
            <person name="Carrero J.C."/>
            <person name="Larralde C."/>
            <person name="Morales-Montor J."/>
            <person name="Limon-Lason J."/>
            <person name="Soberon X."/>
            <person name="Laclette J.P."/>
        </authorList>
    </citation>
    <scope>NUCLEOTIDE SEQUENCE [LARGE SCALE GENOMIC DNA]</scope>
</reference>
<dbReference type="Proteomes" id="UP000492820">
    <property type="component" value="Unassembled WGS sequence"/>
</dbReference>
<evidence type="ECO:0000313" key="3">
    <source>
        <dbReference type="Proteomes" id="UP000492820"/>
    </source>
</evidence>
<dbReference type="EMBL" id="LK028598">
    <property type="protein sequence ID" value="CDS24144.1"/>
    <property type="molecule type" value="Genomic_DNA"/>
</dbReference>
<name>A0A068X2L5_ECHGR</name>
<keyword evidence="1" id="KW-1133">Transmembrane helix</keyword>
<keyword evidence="1" id="KW-0812">Transmembrane</keyword>
<evidence type="ECO:0000313" key="2">
    <source>
        <dbReference type="EMBL" id="CDS24144.1"/>
    </source>
</evidence>
<sequence>MISYTFPLSIFELEKDIRCSQFPGFRVIVSLSPHTGFARIISSRVQFNPTSPSSPMLMSQFRCLSLVCLLVSPWFLSTLFPLATFSKYFHLSLPNCSLSLYVESTFKHELLKF</sequence>
<feature type="transmembrane region" description="Helical" evidence="1">
    <location>
        <begin position="63"/>
        <end position="83"/>
    </location>
</feature>
<reference evidence="4" key="3">
    <citation type="submission" date="2020-10" db="UniProtKB">
        <authorList>
            <consortium name="WormBaseParasite"/>
        </authorList>
    </citation>
    <scope>IDENTIFICATION</scope>
</reference>